<evidence type="ECO:0000313" key="2">
    <source>
        <dbReference type="Proteomes" id="UP001060085"/>
    </source>
</evidence>
<dbReference type="EMBL" id="CM044707">
    <property type="protein sequence ID" value="KAI5654926.1"/>
    <property type="molecule type" value="Genomic_DNA"/>
</dbReference>
<keyword evidence="2" id="KW-1185">Reference proteome</keyword>
<protein>
    <submittedName>
        <fullName evidence="1">Uncharacterized protein</fullName>
    </submittedName>
</protein>
<gene>
    <name evidence="1" type="ORF">M9H77_32113</name>
</gene>
<name>A0ACC0A2E0_CATRO</name>
<evidence type="ECO:0000313" key="1">
    <source>
        <dbReference type="EMBL" id="KAI5654926.1"/>
    </source>
</evidence>
<organism evidence="1 2">
    <name type="scientific">Catharanthus roseus</name>
    <name type="common">Madagascar periwinkle</name>
    <name type="synonym">Vinca rosea</name>
    <dbReference type="NCBI Taxonomy" id="4058"/>
    <lineage>
        <taxon>Eukaryota</taxon>
        <taxon>Viridiplantae</taxon>
        <taxon>Streptophyta</taxon>
        <taxon>Embryophyta</taxon>
        <taxon>Tracheophyta</taxon>
        <taxon>Spermatophyta</taxon>
        <taxon>Magnoliopsida</taxon>
        <taxon>eudicotyledons</taxon>
        <taxon>Gunneridae</taxon>
        <taxon>Pentapetalae</taxon>
        <taxon>asterids</taxon>
        <taxon>lamiids</taxon>
        <taxon>Gentianales</taxon>
        <taxon>Apocynaceae</taxon>
        <taxon>Rauvolfioideae</taxon>
        <taxon>Vinceae</taxon>
        <taxon>Catharanthinae</taxon>
        <taxon>Catharanthus</taxon>
    </lineage>
</organism>
<comment type="caution">
    <text evidence="1">The sequence shown here is derived from an EMBL/GenBank/DDBJ whole genome shotgun (WGS) entry which is preliminary data.</text>
</comment>
<proteinExistence type="predicted"/>
<accession>A0ACC0A2E0</accession>
<reference evidence="2" key="1">
    <citation type="journal article" date="2023" name="Nat. Plants">
        <title>Single-cell RNA sequencing provides a high-resolution roadmap for understanding the multicellular compartmentation of specialized metabolism.</title>
        <authorList>
            <person name="Sun S."/>
            <person name="Shen X."/>
            <person name="Li Y."/>
            <person name="Li Y."/>
            <person name="Wang S."/>
            <person name="Li R."/>
            <person name="Zhang H."/>
            <person name="Shen G."/>
            <person name="Guo B."/>
            <person name="Wei J."/>
            <person name="Xu J."/>
            <person name="St-Pierre B."/>
            <person name="Chen S."/>
            <person name="Sun C."/>
        </authorList>
    </citation>
    <scope>NUCLEOTIDE SEQUENCE [LARGE SCALE GENOMIC DNA]</scope>
</reference>
<dbReference type="Proteomes" id="UP001060085">
    <property type="component" value="Linkage Group LG07"/>
</dbReference>
<sequence>MKSQILDEEEDDRCLTVDDFTINPFNLTAKKKFGSNNKHAIGQKLDKFIEEKFLYGKNAICVTREEAKAHPICDGFIPNCTKWVAHGEVPSSHVVHDQTTYPESPSDPRTSNDLQSFLHDIFNQRDSDSYRTCAEENENTRLNDAAGMFYNMIEDSEQELFLGLKEV</sequence>